<dbReference type="Proteomes" id="UP001556631">
    <property type="component" value="Unassembled WGS sequence"/>
</dbReference>
<dbReference type="RefSeq" id="WP_367994838.1">
    <property type="nucleotide sequence ID" value="NZ_JBFPJR010000028.1"/>
</dbReference>
<evidence type="ECO:0000313" key="4">
    <source>
        <dbReference type="EMBL" id="MEX0428868.1"/>
    </source>
</evidence>
<evidence type="ECO:0000313" key="5">
    <source>
        <dbReference type="Proteomes" id="UP001556631"/>
    </source>
</evidence>
<protein>
    <submittedName>
        <fullName evidence="4">Aconitase X</fullName>
    </submittedName>
</protein>
<dbReference type="Gene3D" id="3.30.499.10">
    <property type="entry name" value="Aconitase, domain 3"/>
    <property type="match status" value="1"/>
</dbReference>
<evidence type="ECO:0000259" key="3">
    <source>
        <dbReference type="Pfam" id="PF04412"/>
    </source>
</evidence>
<dbReference type="PANTHER" id="PTHR36577:SF3">
    <property type="entry name" value="DUF521 DOMAIN PROTEIN (AFU_ORTHOLOGUE AFUA_6G00490)"/>
    <property type="match status" value="1"/>
</dbReference>
<keyword evidence="5" id="KW-1185">Reference proteome</keyword>
<accession>A0ABV3T3R8</accession>
<dbReference type="InterPro" id="IPR036008">
    <property type="entry name" value="Aconitase_4Fe-4S_dom"/>
</dbReference>
<gene>
    <name evidence="4" type="ORF">AB3X52_14670</name>
</gene>
<sequence>MTGFGTGSLQLTDEERAMADGSDGEAVAAAMDLLVRYGEILGAERLVETDNVCGATIFGPRHSRVLGTSDPVALFSEFALNADHPVDVPPVRAHSCQLIGPRDRELWELQGLSEETNKEITVSEDYLASRGVSILSTCTPYQVGNVPARGEHCAWMESSAVPYINSVLGARTNTEGRESAAAAMLTGRIPYAGLHLPENRLATHLVRLDVPVESVFDWSVLGYFLGWHLRDEIPVIEGIAGPVDPVAIKQFGAAANSSGDVELYHIPGVTAEAASVEQALGGREPVDELRFTRADVDRVVEHLNSTATGDEIDFVMIGCPHAALSQVREVARLLEGRRIDPGVTFWVFTPSALREVARRNGWVEIIERAGGRVMADTCPAIGQFVPPGARRFATDSAKQVHYLPPIMGIEGRFGDTEACVRAALTGRWEA</sequence>
<dbReference type="PANTHER" id="PTHR36577">
    <property type="entry name" value="DUF521 DOMAIN PROTEIN (AFU_ORTHOLOGUE AFUA_6G00490)"/>
    <property type="match status" value="1"/>
</dbReference>
<feature type="domain" description="Phosphomevalonate dehydratase large subunit-like" evidence="3">
    <location>
        <begin position="9"/>
        <end position="421"/>
    </location>
</feature>
<keyword evidence="1" id="KW-0408">Iron</keyword>
<keyword evidence="2" id="KW-0456">Lyase</keyword>
<dbReference type="InterPro" id="IPR015931">
    <property type="entry name" value="Acnase/IPM_dHydase_lsu_aba_1/3"/>
</dbReference>
<comment type="caution">
    <text evidence="4">The sequence shown here is derived from an EMBL/GenBank/DDBJ whole genome shotgun (WGS) entry which is preliminary data.</text>
</comment>
<dbReference type="SUPFAM" id="SSF53732">
    <property type="entry name" value="Aconitase iron-sulfur domain"/>
    <property type="match status" value="1"/>
</dbReference>
<evidence type="ECO:0000256" key="2">
    <source>
        <dbReference type="ARBA" id="ARBA00023239"/>
    </source>
</evidence>
<name>A0ABV3T3R8_9ACTN</name>
<proteinExistence type="predicted"/>
<dbReference type="InterPro" id="IPR007506">
    <property type="entry name" value="PMDh-L-like_dom"/>
</dbReference>
<organism evidence="4 5">
    <name type="scientific">Nocardioides eburneus</name>
    <dbReference type="NCBI Taxonomy" id="3231482"/>
    <lineage>
        <taxon>Bacteria</taxon>
        <taxon>Bacillati</taxon>
        <taxon>Actinomycetota</taxon>
        <taxon>Actinomycetes</taxon>
        <taxon>Propionibacteriales</taxon>
        <taxon>Nocardioidaceae</taxon>
        <taxon>Nocardioides</taxon>
    </lineage>
</organism>
<reference evidence="4 5" key="1">
    <citation type="submission" date="2024-07" db="EMBL/GenBank/DDBJ databases">
        <authorList>
            <person name="Lee S."/>
            <person name="Kang M."/>
        </authorList>
    </citation>
    <scope>NUCLEOTIDE SEQUENCE [LARGE SCALE GENOMIC DNA]</scope>
    <source>
        <strain evidence="4 5">DS6</strain>
    </source>
</reference>
<dbReference type="EMBL" id="JBFPJR010000028">
    <property type="protein sequence ID" value="MEX0428868.1"/>
    <property type="molecule type" value="Genomic_DNA"/>
</dbReference>
<dbReference type="Pfam" id="PF04412">
    <property type="entry name" value="AcnX"/>
    <property type="match status" value="1"/>
</dbReference>
<evidence type="ECO:0000256" key="1">
    <source>
        <dbReference type="ARBA" id="ARBA00023004"/>
    </source>
</evidence>